<reference evidence="1" key="1">
    <citation type="submission" date="2020-07" db="EMBL/GenBank/DDBJ databases">
        <title>Ethylene signaling mediates host invasion by parasitic plants.</title>
        <authorList>
            <person name="Yoshida S."/>
        </authorList>
    </citation>
    <scope>NUCLEOTIDE SEQUENCE</scope>
    <source>
        <strain evidence="1">Okayama</strain>
    </source>
</reference>
<organism evidence="1 2">
    <name type="scientific">Phtheirospermum japonicum</name>
    <dbReference type="NCBI Taxonomy" id="374723"/>
    <lineage>
        <taxon>Eukaryota</taxon>
        <taxon>Viridiplantae</taxon>
        <taxon>Streptophyta</taxon>
        <taxon>Embryophyta</taxon>
        <taxon>Tracheophyta</taxon>
        <taxon>Spermatophyta</taxon>
        <taxon>Magnoliopsida</taxon>
        <taxon>eudicotyledons</taxon>
        <taxon>Gunneridae</taxon>
        <taxon>Pentapetalae</taxon>
        <taxon>asterids</taxon>
        <taxon>lamiids</taxon>
        <taxon>Lamiales</taxon>
        <taxon>Orobanchaceae</taxon>
        <taxon>Orobanchaceae incertae sedis</taxon>
        <taxon>Phtheirospermum</taxon>
    </lineage>
</organism>
<sequence>MAMTGKITTIQKLYNYLNDDFKNELQSSKSSCSFFRLFDIPDSDLLIPLVDMLISKFDVEEHFIENIDNVDEYAWGVVPTTYFQFIENIDNVDEYAWGAALLSFLHYGIEKMLGERRCFLFPLWDREESMGDKGSINDNLWVVLDREESMGDKGSINDNLWVVLSFFLIRIKKLRDALGIELNLKEALGIELNLKEDEVPLMSMILKKVRPRTIKKGITRR</sequence>
<dbReference type="EMBL" id="BMAC01001041">
    <property type="protein sequence ID" value="GFQ05284.1"/>
    <property type="molecule type" value="Genomic_DNA"/>
</dbReference>
<proteinExistence type="predicted"/>
<keyword evidence="2" id="KW-1185">Reference proteome</keyword>
<evidence type="ECO:0000313" key="2">
    <source>
        <dbReference type="Proteomes" id="UP000653305"/>
    </source>
</evidence>
<gene>
    <name evidence="1" type="ORF">PHJA_002672500</name>
</gene>
<dbReference type="Proteomes" id="UP000653305">
    <property type="component" value="Unassembled WGS sequence"/>
</dbReference>
<comment type="caution">
    <text evidence="1">The sequence shown here is derived from an EMBL/GenBank/DDBJ whole genome shotgun (WGS) entry which is preliminary data.</text>
</comment>
<protein>
    <submittedName>
        <fullName evidence="1">Uncharacterized protein</fullName>
    </submittedName>
</protein>
<accession>A0A830DAW7</accession>
<dbReference type="OrthoDB" id="1429445at2759"/>
<name>A0A830DAW7_9LAMI</name>
<evidence type="ECO:0000313" key="1">
    <source>
        <dbReference type="EMBL" id="GFQ05284.1"/>
    </source>
</evidence>
<dbReference type="AlphaFoldDB" id="A0A830DAW7"/>